<evidence type="ECO:0000313" key="5">
    <source>
        <dbReference type="EMBL" id="SVA87199.1"/>
    </source>
</evidence>
<name>A0A381ZDB9_9ZZZZ</name>
<dbReference type="InterPro" id="IPR043129">
    <property type="entry name" value="ATPase_NBD"/>
</dbReference>
<dbReference type="Gene3D" id="3.30.420.40">
    <property type="match status" value="2"/>
</dbReference>
<protein>
    <recommendedName>
        <fullName evidence="6">Carbohydrate kinase FGGY N-terminal domain-containing protein</fullName>
    </recommendedName>
</protein>
<dbReference type="GO" id="GO:0016301">
    <property type="term" value="F:kinase activity"/>
    <property type="evidence" value="ECO:0007669"/>
    <property type="project" value="UniProtKB-KW"/>
</dbReference>
<dbReference type="PANTHER" id="PTHR43095">
    <property type="entry name" value="SUGAR KINASE"/>
    <property type="match status" value="1"/>
</dbReference>
<dbReference type="Pfam" id="PF02782">
    <property type="entry name" value="FGGY_C"/>
    <property type="match status" value="1"/>
</dbReference>
<dbReference type="EMBL" id="UINC01020866">
    <property type="protein sequence ID" value="SVA87199.1"/>
    <property type="molecule type" value="Genomic_DNA"/>
</dbReference>
<feature type="domain" description="Carbohydrate kinase FGGY C-terminal" evidence="4">
    <location>
        <begin position="266"/>
        <end position="409"/>
    </location>
</feature>
<dbReference type="InterPro" id="IPR018484">
    <property type="entry name" value="FGGY_N"/>
</dbReference>
<sequence length="410" mass="44588">MPDTRHQPPMILALDIGTSSVRAITFDQFGEPVGAEVRLMYAMETTQDGGVEIDAERLLDTICRVMDGFCAQEGIDATQIRGVGISTFWHNVVGVGGDGYAVTPLISWADTRPASVIPELRDLLDETANHARTGCVLHPSYLPAKLLWFARAHKEQFRKAIRWMSIGEYIGLRLFGEIRCSISMASGTGLFNPHTCEWEPETLAALPIDEEQLSPLTDFLTPFSGLTDEFGSRWPALRDIHWWPALGDGACSNVGSGCVSAGRTALMVGTSGAMRVMWPTDDFTIPDGLWCYRADGRRILMGGAVSNGGNIYGWMRETLKLDSQEAIEHALADTPPAAHGLTVLPFWAGERSPGWHASARATISGMTLHTTPLDIFRAGLEATTYCLASIYERLEAVNTEGQEIVASGAG</sequence>
<accession>A0A381ZDB9</accession>
<evidence type="ECO:0008006" key="6">
    <source>
        <dbReference type="Google" id="ProtNLM"/>
    </source>
</evidence>
<feature type="domain" description="Carbohydrate kinase FGGY N-terminal" evidence="3">
    <location>
        <begin position="10"/>
        <end position="254"/>
    </location>
</feature>
<dbReference type="InterPro" id="IPR050406">
    <property type="entry name" value="FGGY_Carb_Kinase"/>
</dbReference>
<dbReference type="SUPFAM" id="SSF53067">
    <property type="entry name" value="Actin-like ATPase domain"/>
    <property type="match status" value="2"/>
</dbReference>
<proteinExistence type="predicted"/>
<evidence type="ECO:0000256" key="1">
    <source>
        <dbReference type="ARBA" id="ARBA00022679"/>
    </source>
</evidence>
<dbReference type="Pfam" id="PF00370">
    <property type="entry name" value="FGGY_N"/>
    <property type="match status" value="1"/>
</dbReference>
<reference evidence="5" key="1">
    <citation type="submission" date="2018-05" db="EMBL/GenBank/DDBJ databases">
        <authorList>
            <person name="Lanie J.A."/>
            <person name="Ng W.-L."/>
            <person name="Kazmierczak K.M."/>
            <person name="Andrzejewski T.M."/>
            <person name="Davidsen T.M."/>
            <person name="Wayne K.J."/>
            <person name="Tettelin H."/>
            <person name="Glass J.I."/>
            <person name="Rusch D."/>
            <person name="Podicherti R."/>
            <person name="Tsui H.-C.T."/>
            <person name="Winkler M.E."/>
        </authorList>
    </citation>
    <scope>NUCLEOTIDE SEQUENCE</scope>
</reference>
<dbReference type="PANTHER" id="PTHR43095:SF2">
    <property type="entry name" value="GLUCONOKINASE"/>
    <property type="match status" value="1"/>
</dbReference>
<dbReference type="InterPro" id="IPR018485">
    <property type="entry name" value="FGGY_C"/>
</dbReference>
<evidence type="ECO:0000259" key="3">
    <source>
        <dbReference type="Pfam" id="PF00370"/>
    </source>
</evidence>
<keyword evidence="1" id="KW-0808">Transferase</keyword>
<keyword evidence="2" id="KW-0418">Kinase</keyword>
<dbReference type="CDD" id="cd07770">
    <property type="entry name" value="ASKHA_NBD_FGGY_GntK"/>
    <property type="match status" value="1"/>
</dbReference>
<gene>
    <name evidence="5" type="ORF">METZ01_LOCUS140053</name>
</gene>
<feature type="non-terminal residue" evidence="5">
    <location>
        <position position="410"/>
    </location>
</feature>
<organism evidence="5">
    <name type="scientific">marine metagenome</name>
    <dbReference type="NCBI Taxonomy" id="408172"/>
    <lineage>
        <taxon>unclassified sequences</taxon>
        <taxon>metagenomes</taxon>
        <taxon>ecological metagenomes</taxon>
    </lineage>
</organism>
<evidence type="ECO:0000259" key="4">
    <source>
        <dbReference type="Pfam" id="PF02782"/>
    </source>
</evidence>
<evidence type="ECO:0000256" key="2">
    <source>
        <dbReference type="ARBA" id="ARBA00022777"/>
    </source>
</evidence>
<dbReference type="AlphaFoldDB" id="A0A381ZDB9"/>
<dbReference type="GO" id="GO:0005975">
    <property type="term" value="P:carbohydrate metabolic process"/>
    <property type="evidence" value="ECO:0007669"/>
    <property type="project" value="InterPro"/>
</dbReference>